<keyword evidence="5" id="KW-1185">Reference proteome</keyword>
<dbReference type="GO" id="GO:0032259">
    <property type="term" value="P:methylation"/>
    <property type="evidence" value="ECO:0007669"/>
    <property type="project" value="UniProtKB-KW"/>
</dbReference>
<dbReference type="Gene3D" id="3.40.50.150">
    <property type="entry name" value="Vaccinia Virus protein VP39"/>
    <property type="match status" value="1"/>
</dbReference>
<name>A0A315EVR1_9BURK</name>
<accession>A0A315EVR1</accession>
<evidence type="ECO:0000256" key="1">
    <source>
        <dbReference type="ARBA" id="ARBA00005369"/>
    </source>
</evidence>
<keyword evidence="4" id="KW-0489">Methyltransferase</keyword>
<dbReference type="EMBL" id="NESP01000001">
    <property type="protein sequence ID" value="PUE60034.1"/>
    <property type="molecule type" value="Genomic_DNA"/>
</dbReference>
<dbReference type="PANTHER" id="PTHR11579">
    <property type="entry name" value="PROTEIN-L-ISOASPARTATE O-METHYLTRANSFERASE"/>
    <property type="match status" value="1"/>
</dbReference>
<evidence type="ECO:0000256" key="2">
    <source>
        <dbReference type="ARBA" id="ARBA00013346"/>
    </source>
</evidence>
<dbReference type="RefSeq" id="WP_108359172.1">
    <property type="nucleotide sequence ID" value="NZ_NESP01000001.1"/>
</dbReference>
<dbReference type="Pfam" id="PF01135">
    <property type="entry name" value="PCMT"/>
    <property type="match status" value="1"/>
</dbReference>
<dbReference type="InterPro" id="IPR000682">
    <property type="entry name" value="PCMT"/>
</dbReference>
<dbReference type="AlphaFoldDB" id="A0A315EVR1"/>
<dbReference type="Proteomes" id="UP000251341">
    <property type="component" value="Unassembled WGS sequence"/>
</dbReference>
<gene>
    <name evidence="4" type="ORF">B9Z44_10900</name>
</gene>
<dbReference type="CDD" id="cd02440">
    <property type="entry name" value="AdoMet_MTases"/>
    <property type="match status" value="1"/>
</dbReference>
<keyword evidence="4" id="KW-0808">Transferase</keyword>
<organism evidence="4 5">
    <name type="scientific">Limnohabitans curvus</name>
    <dbReference type="NCBI Taxonomy" id="323423"/>
    <lineage>
        <taxon>Bacteria</taxon>
        <taxon>Pseudomonadati</taxon>
        <taxon>Pseudomonadota</taxon>
        <taxon>Betaproteobacteria</taxon>
        <taxon>Burkholderiales</taxon>
        <taxon>Comamonadaceae</taxon>
        <taxon>Limnohabitans</taxon>
    </lineage>
</organism>
<evidence type="ECO:0000313" key="5">
    <source>
        <dbReference type="Proteomes" id="UP000251341"/>
    </source>
</evidence>
<evidence type="ECO:0000256" key="3">
    <source>
        <dbReference type="ARBA" id="ARBA00030757"/>
    </source>
</evidence>
<dbReference type="GO" id="GO:0004719">
    <property type="term" value="F:protein-L-isoaspartate (D-aspartate) O-methyltransferase activity"/>
    <property type="evidence" value="ECO:0007669"/>
    <property type="project" value="InterPro"/>
</dbReference>
<dbReference type="PANTHER" id="PTHR11579:SF18">
    <property type="entry name" value="PROTEIN-L-ISOASPARTATE O-METHYLTRANSFERASE"/>
    <property type="match status" value="1"/>
</dbReference>
<evidence type="ECO:0000313" key="4">
    <source>
        <dbReference type="EMBL" id="PUE60034.1"/>
    </source>
</evidence>
<proteinExistence type="inferred from homology"/>
<dbReference type="GO" id="GO:0005737">
    <property type="term" value="C:cytoplasm"/>
    <property type="evidence" value="ECO:0007669"/>
    <property type="project" value="TreeGrafter"/>
</dbReference>
<comment type="caution">
    <text evidence="4">The sequence shown here is derived from an EMBL/GenBank/DDBJ whole genome shotgun (WGS) entry which is preliminary data.</text>
</comment>
<sequence>MNTQQARFNMVEQQIRPWQVLDPQVLTVLSNVPRELFVPQAYQALAYADTEIPLGHGETMVPPRVDARLMHDLQLTGTEKVLEIGTGSGYLAALLAGRAQRVVSLEINPELASNARNNLQRAGITNVDVRVADGSTGASGDAPFDAIVLGGSVAEVPQALLQQLKVGGHLLAIVGQEPMMVATLYTRTADAAWSSKALWDHTAPRLQGFTEPTRFKF</sequence>
<dbReference type="InterPro" id="IPR029063">
    <property type="entry name" value="SAM-dependent_MTases_sf"/>
</dbReference>
<comment type="similarity">
    <text evidence="1">Belongs to the methyltransferase superfamily. L-isoaspartyl/D-aspartyl protein methyltransferase family.</text>
</comment>
<dbReference type="SUPFAM" id="SSF53335">
    <property type="entry name" value="S-adenosyl-L-methionine-dependent methyltransferases"/>
    <property type="match status" value="1"/>
</dbReference>
<protein>
    <recommendedName>
        <fullName evidence="2">Protein-L-isoaspartate O-methyltransferase</fullName>
    </recommendedName>
    <alternativeName>
        <fullName evidence="3">Protein L-isoaspartyl methyltransferase</fullName>
    </alternativeName>
</protein>
<reference evidence="4 5" key="1">
    <citation type="submission" date="2017-04" db="EMBL/GenBank/DDBJ databases">
        <title>Unexpected and diverse lifestyles within the genus Limnohabitans.</title>
        <authorList>
            <person name="Kasalicky V."/>
            <person name="Mehrshad M."/>
            <person name="Andrei S.-A."/>
            <person name="Salcher M."/>
            <person name="Kratochvilova H."/>
            <person name="Simek K."/>
            <person name="Ghai R."/>
        </authorList>
    </citation>
    <scope>NUCLEOTIDE SEQUENCE [LARGE SCALE GENOMIC DNA]</scope>
    <source>
        <strain evidence="4 5">MWH-C5</strain>
    </source>
</reference>